<dbReference type="AlphaFoldDB" id="A0A1M5E2K8"/>
<sequence>MFFILPGTVSFPQQKEYQLSTYNLNISEGVPAGGMKIKLETMNPGSGHRKVISGKKIMENARVNDFSPSSEENKGICRFTFYTEPYFKENNRERFYPFIEVVFEITGDKHFHVSITLSAFGYSAYPGN</sequence>
<dbReference type="EMBL" id="FQVT01000002">
    <property type="protein sequence ID" value="SHF73467.1"/>
    <property type="molecule type" value="Genomic_DNA"/>
</dbReference>
<dbReference type="GO" id="GO:0006144">
    <property type="term" value="P:purine nucleobase metabolic process"/>
    <property type="evidence" value="ECO:0007669"/>
    <property type="project" value="TreeGrafter"/>
</dbReference>
<organism evidence="2 3">
    <name type="scientific">Salegentibacter echinorum</name>
    <dbReference type="NCBI Taxonomy" id="1073325"/>
    <lineage>
        <taxon>Bacteria</taxon>
        <taxon>Pseudomonadati</taxon>
        <taxon>Bacteroidota</taxon>
        <taxon>Flavobacteriia</taxon>
        <taxon>Flavobacteriales</taxon>
        <taxon>Flavobacteriaceae</taxon>
        <taxon>Salegentibacter</taxon>
    </lineage>
</organism>
<keyword evidence="3" id="KW-1185">Reference proteome</keyword>
<gene>
    <name evidence="2" type="ORF">SAMN05444483_102209</name>
</gene>
<dbReference type="InterPro" id="IPR023416">
    <property type="entry name" value="Transthyretin/HIU_hydrolase_d"/>
</dbReference>
<keyword evidence="2" id="KW-0378">Hydrolase</keyword>
<dbReference type="PANTHER" id="PTHR10395">
    <property type="entry name" value="URICASE AND TRANSTHYRETIN-RELATED"/>
    <property type="match status" value="1"/>
</dbReference>
<protein>
    <submittedName>
        <fullName evidence="2">5-hydroxyisourate hydrolase</fullName>
    </submittedName>
</protein>
<accession>A0A1M5E2K8</accession>
<dbReference type="GO" id="GO:0016787">
    <property type="term" value="F:hydrolase activity"/>
    <property type="evidence" value="ECO:0007669"/>
    <property type="project" value="UniProtKB-KW"/>
</dbReference>
<dbReference type="SUPFAM" id="SSF49472">
    <property type="entry name" value="Transthyretin (synonym: prealbumin)"/>
    <property type="match status" value="1"/>
</dbReference>
<dbReference type="Pfam" id="PF00576">
    <property type="entry name" value="Transthyretin"/>
    <property type="match status" value="1"/>
</dbReference>
<dbReference type="Proteomes" id="UP000183945">
    <property type="component" value="Unassembled WGS sequence"/>
</dbReference>
<name>A0A1M5E2K8_SALEC</name>
<dbReference type="Gene3D" id="2.60.40.180">
    <property type="entry name" value="Transthyretin/hydroxyisourate hydrolase domain"/>
    <property type="match status" value="1"/>
</dbReference>
<evidence type="ECO:0000259" key="1">
    <source>
        <dbReference type="Pfam" id="PF00576"/>
    </source>
</evidence>
<feature type="domain" description="Transthyretin/hydroxyisourate hydrolase" evidence="1">
    <location>
        <begin position="19"/>
        <end position="127"/>
    </location>
</feature>
<evidence type="ECO:0000313" key="2">
    <source>
        <dbReference type="EMBL" id="SHF73467.1"/>
    </source>
</evidence>
<dbReference type="InterPro" id="IPR036817">
    <property type="entry name" value="Transthyretin/HIU_hydrolase_sf"/>
</dbReference>
<dbReference type="OrthoDB" id="9792386at2"/>
<proteinExistence type="predicted"/>
<reference evidence="3" key="1">
    <citation type="submission" date="2016-11" db="EMBL/GenBank/DDBJ databases">
        <authorList>
            <person name="Varghese N."/>
            <person name="Submissions S."/>
        </authorList>
    </citation>
    <scope>NUCLEOTIDE SEQUENCE [LARGE SCALE GENOMIC DNA]</scope>
    <source>
        <strain evidence="3">DSM 24579</strain>
    </source>
</reference>
<dbReference type="PANTHER" id="PTHR10395:SF7">
    <property type="entry name" value="5-HYDROXYISOURATE HYDROLASE"/>
    <property type="match status" value="1"/>
</dbReference>
<dbReference type="STRING" id="1073325.SAMN05444483_102209"/>
<evidence type="ECO:0000313" key="3">
    <source>
        <dbReference type="Proteomes" id="UP000183945"/>
    </source>
</evidence>